<sequence length="196" mass="21866">MHRLSTSFILGYHGCDKAVAEDLLAGKPFRPSNNDYDWLGPGIYFWEANPQRGLDFAIELSKRKRSSVKIPTVIGAILDLGLCLDMTTLGAIQMVRDAHTTLVDISRMTGTALPRNSTDLMRRSLDCAVIRRVHSLLNENSLPAVDSVRGIFIEGEQLYASSGFYEKTHVQIAVVNSQCIKGVFRVPDEQLKRWTA</sequence>
<comment type="caution">
    <text evidence="1">The sequence shown here is derived from an EMBL/GenBank/DDBJ whole genome shotgun (WGS) entry which is preliminary data.</text>
</comment>
<dbReference type="RefSeq" id="WP_307422725.1">
    <property type="nucleotide sequence ID" value="NZ_JAUSVK010000001.1"/>
</dbReference>
<protein>
    <submittedName>
        <fullName evidence="1">Uncharacterized protein</fullName>
    </submittedName>
</protein>
<dbReference type="EMBL" id="JAUSVK010000001">
    <property type="protein sequence ID" value="MDQ0391032.1"/>
    <property type="molecule type" value="Genomic_DNA"/>
</dbReference>
<proteinExistence type="predicted"/>
<organism evidence="1 2">
    <name type="scientific">Labrys monachus</name>
    <dbReference type="NCBI Taxonomy" id="217067"/>
    <lineage>
        <taxon>Bacteria</taxon>
        <taxon>Pseudomonadati</taxon>
        <taxon>Pseudomonadota</taxon>
        <taxon>Alphaproteobacteria</taxon>
        <taxon>Hyphomicrobiales</taxon>
        <taxon>Xanthobacteraceae</taxon>
        <taxon>Labrys</taxon>
    </lineage>
</organism>
<evidence type="ECO:0000313" key="2">
    <source>
        <dbReference type="Proteomes" id="UP001237448"/>
    </source>
</evidence>
<reference evidence="1 2" key="1">
    <citation type="submission" date="2023-07" db="EMBL/GenBank/DDBJ databases">
        <title>Genomic Encyclopedia of Type Strains, Phase IV (KMG-IV): sequencing the most valuable type-strain genomes for metagenomic binning, comparative biology and taxonomic classification.</title>
        <authorList>
            <person name="Goeker M."/>
        </authorList>
    </citation>
    <scope>NUCLEOTIDE SEQUENCE [LARGE SCALE GENOMIC DNA]</scope>
    <source>
        <strain evidence="1 2">DSM 5896</strain>
    </source>
</reference>
<dbReference type="Proteomes" id="UP001237448">
    <property type="component" value="Unassembled WGS sequence"/>
</dbReference>
<evidence type="ECO:0000313" key="1">
    <source>
        <dbReference type="EMBL" id="MDQ0391032.1"/>
    </source>
</evidence>
<gene>
    <name evidence="1" type="ORF">J3R73_000824</name>
</gene>
<name>A0ABU0F8V2_9HYPH</name>
<dbReference type="SUPFAM" id="SSF56399">
    <property type="entry name" value="ADP-ribosylation"/>
    <property type="match status" value="1"/>
</dbReference>
<accession>A0ABU0F8V2</accession>
<keyword evidence="2" id="KW-1185">Reference proteome</keyword>